<comment type="caution">
    <text evidence="9">The sequence shown here is derived from an EMBL/GenBank/DDBJ whole genome shotgun (WGS) entry which is preliminary data.</text>
</comment>
<keyword evidence="4" id="KW-0496">Mitochondrion</keyword>
<dbReference type="GO" id="GO:0005762">
    <property type="term" value="C:mitochondrial large ribosomal subunit"/>
    <property type="evidence" value="ECO:0007669"/>
    <property type="project" value="TreeGrafter"/>
</dbReference>
<evidence type="ECO:0000313" key="9">
    <source>
        <dbReference type="EMBL" id="KAJ7335361.1"/>
    </source>
</evidence>
<gene>
    <name evidence="9" type="ORF">JRQ81_013302</name>
</gene>
<dbReference type="AlphaFoldDB" id="A0A9Q0XZX4"/>
<evidence type="ECO:0000256" key="2">
    <source>
        <dbReference type="ARBA" id="ARBA00008860"/>
    </source>
</evidence>
<dbReference type="Pfam" id="PF10501">
    <property type="entry name" value="Ribosomal_L50"/>
    <property type="match status" value="1"/>
</dbReference>
<feature type="compositionally biased region" description="Low complexity" evidence="8">
    <location>
        <begin position="8"/>
        <end position="17"/>
    </location>
</feature>
<dbReference type="Proteomes" id="UP001142489">
    <property type="component" value="Unassembled WGS sequence"/>
</dbReference>
<evidence type="ECO:0000256" key="6">
    <source>
        <dbReference type="ARBA" id="ARBA00035183"/>
    </source>
</evidence>
<evidence type="ECO:0000256" key="8">
    <source>
        <dbReference type="SAM" id="MobiDB-lite"/>
    </source>
</evidence>
<keyword evidence="10" id="KW-1185">Reference proteome</keyword>
<evidence type="ECO:0000256" key="3">
    <source>
        <dbReference type="ARBA" id="ARBA00022980"/>
    </source>
</evidence>
<sequence>MQRARRIPLAPSSSRRLGLGGRPGGGDIGAPSKMASAAGFLRAWGSHGRLSLGIPAQREFWGGSRKEESKPKITEPVIPVKDPVVICPPPKSRKYLPPEDLQSRVEFRVREIFGSTVAKDWQKASLGDSGLKYRLLAQLAVDLGHTVPNSQLHQMKSAGDVVAFYRIPVKDISNFDELSTKELPPNLRINWQY</sequence>
<dbReference type="EMBL" id="JAPFRF010000004">
    <property type="protein sequence ID" value="KAJ7335361.1"/>
    <property type="molecule type" value="Genomic_DNA"/>
</dbReference>
<name>A0A9Q0XZX4_9SAUR</name>
<feature type="compositionally biased region" description="Gly residues" evidence="8">
    <location>
        <begin position="18"/>
        <end position="28"/>
    </location>
</feature>
<dbReference type="PANTHER" id="PTHR31542:SF1">
    <property type="entry name" value="LARGE RIBOSOMAL SUBUNIT PROTEIN ML50"/>
    <property type="match status" value="1"/>
</dbReference>
<dbReference type="InterPro" id="IPR018305">
    <property type="entry name" value="Ribosomal_m50"/>
</dbReference>
<feature type="region of interest" description="Disordered" evidence="8">
    <location>
        <begin position="1"/>
        <end position="31"/>
    </location>
</feature>
<comment type="similarity">
    <text evidence="2">Belongs to the mitochondrion-specific ribosomal protein mL50 family.</text>
</comment>
<evidence type="ECO:0000256" key="1">
    <source>
        <dbReference type="ARBA" id="ARBA00004173"/>
    </source>
</evidence>
<evidence type="ECO:0000256" key="4">
    <source>
        <dbReference type="ARBA" id="ARBA00023128"/>
    </source>
</evidence>
<reference evidence="9" key="1">
    <citation type="journal article" date="2023" name="DNA Res.">
        <title>Chromosome-level genome assembly of Phrynocephalus forsythii using third-generation DNA sequencing and Hi-C analysis.</title>
        <authorList>
            <person name="Qi Y."/>
            <person name="Zhao W."/>
            <person name="Zhao Y."/>
            <person name="Niu C."/>
            <person name="Cao S."/>
            <person name="Zhang Y."/>
        </authorList>
    </citation>
    <scope>NUCLEOTIDE SEQUENCE</scope>
    <source>
        <tissue evidence="9">Muscle</tissue>
    </source>
</reference>
<keyword evidence="5" id="KW-0687">Ribonucleoprotein</keyword>
<dbReference type="PANTHER" id="PTHR31542">
    <property type="entry name" value="39A RIBOSOMAL PROTEIN L50, MITOCHONDRIAL"/>
    <property type="match status" value="1"/>
</dbReference>
<protein>
    <recommendedName>
        <fullName evidence="6">Large ribosomal subunit protein mL50</fullName>
    </recommendedName>
    <alternativeName>
        <fullName evidence="7">39S ribosomal protein L50, mitochondrial</fullName>
    </alternativeName>
</protein>
<accession>A0A9Q0XZX4</accession>
<evidence type="ECO:0000256" key="5">
    <source>
        <dbReference type="ARBA" id="ARBA00023274"/>
    </source>
</evidence>
<comment type="subcellular location">
    <subcellularLocation>
        <location evidence="1">Mitochondrion</location>
    </subcellularLocation>
</comment>
<proteinExistence type="inferred from homology"/>
<evidence type="ECO:0000313" key="10">
    <source>
        <dbReference type="Proteomes" id="UP001142489"/>
    </source>
</evidence>
<dbReference type="OrthoDB" id="9939609at2759"/>
<evidence type="ECO:0000256" key="7">
    <source>
        <dbReference type="ARBA" id="ARBA00035398"/>
    </source>
</evidence>
<keyword evidence="3" id="KW-0689">Ribosomal protein</keyword>
<organism evidence="9 10">
    <name type="scientific">Phrynocephalus forsythii</name>
    <dbReference type="NCBI Taxonomy" id="171643"/>
    <lineage>
        <taxon>Eukaryota</taxon>
        <taxon>Metazoa</taxon>
        <taxon>Chordata</taxon>
        <taxon>Craniata</taxon>
        <taxon>Vertebrata</taxon>
        <taxon>Euteleostomi</taxon>
        <taxon>Lepidosauria</taxon>
        <taxon>Squamata</taxon>
        <taxon>Bifurcata</taxon>
        <taxon>Unidentata</taxon>
        <taxon>Episquamata</taxon>
        <taxon>Toxicofera</taxon>
        <taxon>Iguania</taxon>
        <taxon>Acrodonta</taxon>
        <taxon>Agamidae</taxon>
        <taxon>Agaminae</taxon>
        <taxon>Phrynocephalus</taxon>
    </lineage>
</organism>